<evidence type="ECO:0000259" key="13">
    <source>
        <dbReference type="Pfam" id="PF00326"/>
    </source>
</evidence>
<comment type="similarity">
    <text evidence="3">Belongs to the peptidase S9A family.</text>
</comment>
<dbReference type="Proteomes" id="UP000321168">
    <property type="component" value="Unassembled WGS sequence"/>
</dbReference>
<dbReference type="InterPro" id="IPR001375">
    <property type="entry name" value="Peptidase_S9_cat"/>
</dbReference>
<dbReference type="EC" id="3.4.21.26" evidence="4"/>
<evidence type="ECO:0000256" key="6">
    <source>
        <dbReference type="ARBA" id="ARBA00022729"/>
    </source>
</evidence>
<dbReference type="EMBL" id="VORB01000002">
    <property type="protein sequence ID" value="TXC82120.1"/>
    <property type="molecule type" value="Genomic_DNA"/>
</dbReference>
<comment type="caution">
    <text evidence="15">The sequence shown here is derived from an EMBL/GenBank/DDBJ whole genome shotgun (WGS) entry which is preliminary data.</text>
</comment>
<comment type="subcellular location">
    <subcellularLocation>
        <location evidence="2">Periplasm</location>
    </subcellularLocation>
</comment>
<comment type="catalytic activity">
    <reaction evidence="1">
        <text>Hydrolysis of Pro-|-Xaa &gt;&gt; Ala-|-Xaa in oligopeptides.</text>
        <dbReference type="EC" id="3.4.21.26"/>
    </reaction>
</comment>
<keyword evidence="6 12" id="KW-0732">Signal</keyword>
<keyword evidence="5" id="KW-0645">Protease</keyword>
<dbReference type="GO" id="GO:0042597">
    <property type="term" value="C:periplasmic space"/>
    <property type="evidence" value="ECO:0007669"/>
    <property type="project" value="UniProtKB-SubCell"/>
</dbReference>
<keyword evidence="8" id="KW-0378">Hydrolase</keyword>
<evidence type="ECO:0000259" key="14">
    <source>
        <dbReference type="Pfam" id="PF02897"/>
    </source>
</evidence>
<dbReference type="Gene3D" id="3.40.50.1820">
    <property type="entry name" value="alpha/beta hydrolase"/>
    <property type="match status" value="1"/>
</dbReference>
<dbReference type="Gene3D" id="2.130.10.120">
    <property type="entry name" value="Prolyl oligopeptidase, N-terminal domain"/>
    <property type="match status" value="1"/>
</dbReference>
<dbReference type="InterPro" id="IPR051167">
    <property type="entry name" value="Prolyl_oligopep/macrocyclase"/>
</dbReference>
<evidence type="ECO:0000256" key="12">
    <source>
        <dbReference type="SAM" id="SignalP"/>
    </source>
</evidence>
<dbReference type="InterPro" id="IPR029058">
    <property type="entry name" value="AB_hydrolase_fold"/>
</dbReference>
<evidence type="ECO:0000256" key="9">
    <source>
        <dbReference type="ARBA" id="ARBA00022825"/>
    </source>
</evidence>
<gene>
    <name evidence="15" type="ORF">FRX97_03230</name>
</gene>
<dbReference type="PROSITE" id="PS51257">
    <property type="entry name" value="PROKAR_LIPOPROTEIN"/>
    <property type="match status" value="1"/>
</dbReference>
<dbReference type="PANTHER" id="PTHR42881">
    <property type="entry name" value="PROLYL ENDOPEPTIDASE"/>
    <property type="match status" value="1"/>
</dbReference>
<proteinExistence type="inferred from homology"/>
<dbReference type="InterPro" id="IPR023302">
    <property type="entry name" value="Pept_S9A_N"/>
</dbReference>
<dbReference type="PROSITE" id="PS00708">
    <property type="entry name" value="PRO_ENDOPEP_SER"/>
    <property type="match status" value="1"/>
</dbReference>
<dbReference type="InterPro" id="IPR002470">
    <property type="entry name" value="Peptidase_S9A"/>
</dbReference>
<evidence type="ECO:0000256" key="8">
    <source>
        <dbReference type="ARBA" id="ARBA00022801"/>
    </source>
</evidence>
<dbReference type="GO" id="GO:0070012">
    <property type="term" value="F:oligopeptidase activity"/>
    <property type="evidence" value="ECO:0007669"/>
    <property type="project" value="TreeGrafter"/>
</dbReference>
<evidence type="ECO:0000256" key="1">
    <source>
        <dbReference type="ARBA" id="ARBA00001070"/>
    </source>
</evidence>
<dbReference type="SUPFAM" id="SSF53474">
    <property type="entry name" value="alpha/beta-Hydrolases"/>
    <property type="match status" value="1"/>
</dbReference>
<reference evidence="15 16" key="1">
    <citation type="submission" date="2019-08" db="EMBL/GenBank/DDBJ databases">
        <title>Genome of Luteibaculum oceani JCM 18817.</title>
        <authorList>
            <person name="Bowman J.P."/>
        </authorList>
    </citation>
    <scope>NUCLEOTIDE SEQUENCE [LARGE SCALE GENOMIC DNA]</scope>
    <source>
        <strain evidence="15 16">JCM 18817</strain>
    </source>
</reference>
<evidence type="ECO:0000256" key="10">
    <source>
        <dbReference type="ARBA" id="ARBA00060121"/>
    </source>
</evidence>
<dbReference type="Pfam" id="PF00326">
    <property type="entry name" value="Peptidase_S9"/>
    <property type="match status" value="1"/>
</dbReference>
<sequence length="697" mass="79092">MKAKYLSLGAVALLLFGCKDQASSLNYPETKKVDSTKTYFGEQIADPYAWLEDDYSEETMAWVDQQNQLTQSYLKDIPQRKKLVEMLPKYWDYERYSSPKRTKAGLVYSYNDGKMNHSVLKLIKDGEESVLLDPNTFSEDGTASLNAWSVSKDGKYLAYGVSASGSDWVTIKVKEISTGKQLPNEIKWVKFSGITWDEKGFYYASFPAPKEGNEYSAKNEYHKIYYHNLAENKSSLVFEDKENAQKTFGAELDDDKKFLFIYGSQSTSGNNVLFREKGKTDFTTMVSGFDNDFNYLGNWNKGFLFITNAKAPNNQIIWVDPNNPDKQNWKVIVEEKESLLQGAKLTHKGLVLNYLQDVVNKLYLLNLENNELSELALPGMGNIGGLRFDKEQKHLYFTYEGYVNPNSVYVYKDFTKKPEPFKEVQLPFNPADYTVEQKFYNSKDGTKIPLFLVMKKGLKKSPNTPCFLYAYGGFNISIQPHYKPDRMAFLNAGGIYAVANIRGGSEYGEAWHQAGTKMNKQNVFDDFIAAAEYLQKEGYTSKEKMAVHGRSNGGLLIGAVLTQRPDLFAVALPKVGVLDMLKYHEFTIGWAWAGDYGRSDESKEMFDYLKGYSPIHNVKEIEYPATMVITGDHDDRVVPAHSFKFAATLQAHQKGNEPILLRVDKNAGHGAGKPVEKQVEEFADQWAFVMQHVGMKL</sequence>
<evidence type="ECO:0000256" key="4">
    <source>
        <dbReference type="ARBA" id="ARBA00011897"/>
    </source>
</evidence>
<keyword evidence="7" id="KW-0574">Periplasm</keyword>
<dbReference type="PANTHER" id="PTHR42881:SF2">
    <property type="entry name" value="PROLYL ENDOPEPTIDASE"/>
    <property type="match status" value="1"/>
</dbReference>
<dbReference type="SUPFAM" id="SSF50993">
    <property type="entry name" value="Peptidase/esterase 'gauge' domain"/>
    <property type="match status" value="1"/>
</dbReference>
<protein>
    <recommendedName>
        <fullName evidence="4">prolyl oligopeptidase</fullName>
        <ecNumber evidence="4">3.4.21.26</ecNumber>
    </recommendedName>
    <alternativeName>
        <fullName evidence="11">Proline-specific endopeptidase</fullName>
    </alternativeName>
</protein>
<keyword evidence="9" id="KW-0720">Serine protease</keyword>
<keyword evidence="16" id="KW-1185">Reference proteome</keyword>
<feature type="chain" id="PRO_5023043946" description="prolyl oligopeptidase" evidence="12">
    <location>
        <begin position="23"/>
        <end position="697"/>
    </location>
</feature>
<dbReference type="PRINTS" id="PR00862">
    <property type="entry name" value="PROLIGOPTASE"/>
</dbReference>
<accession>A0A5C6VB22</accession>
<dbReference type="InterPro" id="IPR002471">
    <property type="entry name" value="Pept_S9_AS"/>
</dbReference>
<dbReference type="GO" id="GO:0004252">
    <property type="term" value="F:serine-type endopeptidase activity"/>
    <property type="evidence" value="ECO:0007669"/>
    <property type="project" value="UniProtKB-EC"/>
</dbReference>
<dbReference type="FunFam" id="3.40.50.1820:FF:000005">
    <property type="entry name" value="Prolyl endopeptidase"/>
    <property type="match status" value="1"/>
</dbReference>
<dbReference type="GO" id="GO:0006508">
    <property type="term" value="P:proteolysis"/>
    <property type="evidence" value="ECO:0007669"/>
    <property type="project" value="UniProtKB-KW"/>
</dbReference>
<dbReference type="AlphaFoldDB" id="A0A5C6VB22"/>
<evidence type="ECO:0000313" key="15">
    <source>
        <dbReference type="EMBL" id="TXC82120.1"/>
    </source>
</evidence>
<dbReference type="Pfam" id="PF02897">
    <property type="entry name" value="Peptidase_S9_N"/>
    <property type="match status" value="1"/>
</dbReference>
<evidence type="ECO:0000256" key="3">
    <source>
        <dbReference type="ARBA" id="ARBA00005228"/>
    </source>
</evidence>
<evidence type="ECO:0000256" key="11">
    <source>
        <dbReference type="ARBA" id="ARBA00081187"/>
    </source>
</evidence>
<feature type="domain" description="Peptidase S9A N-terminal" evidence="14">
    <location>
        <begin position="28"/>
        <end position="422"/>
    </location>
</feature>
<dbReference type="RefSeq" id="WP_147013333.1">
    <property type="nucleotide sequence ID" value="NZ_VORB01000002.1"/>
</dbReference>
<organism evidence="15 16">
    <name type="scientific">Luteibaculum oceani</name>
    <dbReference type="NCBI Taxonomy" id="1294296"/>
    <lineage>
        <taxon>Bacteria</taxon>
        <taxon>Pseudomonadati</taxon>
        <taxon>Bacteroidota</taxon>
        <taxon>Flavobacteriia</taxon>
        <taxon>Flavobacteriales</taxon>
        <taxon>Luteibaculaceae</taxon>
        <taxon>Luteibaculum</taxon>
    </lineage>
</organism>
<dbReference type="GO" id="GO:0005829">
    <property type="term" value="C:cytosol"/>
    <property type="evidence" value="ECO:0007669"/>
    <property type="project" value="TreeGrafter"/>
</dbReference>
<feature type="domain" description="Peptidase S9 prolyl oligopeptidase catalytic" evidence="13">
    <location>
        <begin position="483"/>
        <end position="695"/>
    </location>
</feature>
<comment type="function">
    <text evidence="10">Cleaves peptide bonds on the C-terminal side of prolyl residues within peptides that are up to approximately 30 amino acids long. Has an absolute requirement for an X-Pro bond in the trans configuration immediately preceding the Pro-Y scissible bond.</text>
</comment>
<evidence type="ECO:0000256" key="7">
    <source>
        <dbReference type="ARBA" id="ARBA00022764"/>
    </source>
</evidence>
<evidence type="ECO:0000256" key="5">
    <source>
        <dbReference type="ARBA" id="ARBA00022670"/>
    </source>
</evidence>
<dbReference type="OrthoDB" id="9801421at2"/>
<name>A0A5C6VB22_9FLAO</name>
<evidence type="ECO:0000313" key="16">
    <source>
        <dbReference type="Proteomes" id="UP000321168"/>
    </source>
</evidence>
<feature type="signal peptide" evidence="12">
    <location>
        <begin position="1"/>
        <end position="22"/>
    </location>
</feature>
<evidence type="ECO:0000256" key="2">
    <source>
        <dbReference type="ARBA" id="ARBA00004418"/>
    </source>
</evidence>